<dbReference type="Proteomes" id="UP000035265">
    <property type="component" value="Unassembled WGS sequence"/>
</dbReference>
<feature type="compositionally biased region" description="Low complexity" evidence="1">
    <location>
        <begin position="40"/>
        <end position="55"/>
    </location>
</feature>
<dbReference type="AlphaFoldDB" id="A0A0H2KLY1"/>
<evidence type="ECO:0000313" key="2">
    <source>
        <dbReference type="EMBL" id="KLN34530.1"/>
    </source>
</evidence>
<protein>
    <submittedName>
        <fullName evidence="2">Uncharacterized protein</fullName>
    </submittedName>
</protein>
<comment type="caution">
    <text evidence="2">The sequence shown here is derived from an EMBL/GenBank/DDBJ whole genome shotgun (WGS) entry which is preliminary data.</text>
</comment>
<dbReference type="STRING" id="264251.FB00_11870"/>
<feature type="compositionally biased region" description="Low complexity" evidence="1">
    <location>
        <begin position="1"/>
        <end position="16"/>
    </location>
</feature>
<sequence>MSAETTTTATVTNAATQNRPVSHPRWSASHHDHQPPPQENPTTTNAAAPSSATSTLPRNASWRWMRPSRRSGSSAHAAPYRTSPAPERKNVTNRSPRTMSGSIPNRSATPDATPPIHRSSPR</sequence>
<evidence type="ECO:0000313" key="3">
    <source>
        <dbReference type="Proteomes" id="UP000035265"/>
    </source>
</evidence>
<gene>
    <name evidence="2" type="ORF">FB00_11870</name>
</gene>
<reference evidence="2 3" key="1">
    <citation type="submission" date="2014-05" db="EMBL/GenBank/DDBJ databases">
        <title>Cellulosimicrobium funkei U11 genome.</title>
        <authorList>
            <person name="Hu C."/>
            <person name="Gong Y."/>
            <person name="Wan W."/>
            <person name="Jiang M."/>
        </authorList>
    </citation>
    <scope>NUCLEOTIDE SEQUENCE [LARGE SCALE GENOMIC DNA]</scope>
    <source>
        <strain evidence="2 3">U11</strain>
    </source>
</reference>
<organism evidence="2 3">
    <name type="scientific">Cellulosimicrobium funkei</name>
    <dbReference type="NCBI Taxonomy" id="264251"/>
    <lineage>
        <taxon>Bacteria</taxon>
        <taxon>Bacillati</taxon>
        <taxon>Actinomycetota</taxon>
        <taxon>Actinomycetes</taxon>
        <taxon>Micrococcales</taxon>
        <taxon>Promicromonosporaceae</taxon>
        <taxon>Cellulosimicrobium</taxon>
    </lineage>
</organism>
<dbReference type="EMBL" id="JNBQ01000013">
    <property type="protein sequence ID" value="KLN34530.1"/>
    <property type="molecule type" value="Genomic_DNA"/>
</dbReference>
<name>A0A0H2KLY1_9MICO</name>
<accession>A0A0H2KLY1</accession>
<evidence type="ECO:0000256" key="1">
    <source>
        <dbReference type="SAM" id="MobiDB-lite"/>
    </source>
</evidence>
<feature type="region of interest" description="Disordered" evidence="1">
    <location>
        <begin position="1"/>
        <end position="122"/>
    </location>
</feature>
<keyword evidence="3" id="KW-1185">Reference proteome</keyword>
<feature type="compositionally biased region" description="Polar residues" evidence="1">
    <location>
        <begin position="92"/>
        <end position="110"/>
    </location>
</feature>
<proteinExistence type="predicted"/>